<accession>A0A9D3NM37</accession>
<proteinExistence type="predicted"/>
<protein>
    <submittedName>
        <fullName evidence="2">Uncharacterized protein</fullName>
    </submittedName>
</protein>
<feature type="region of interest" description="Disordered" evidence="1">
    <location>
        <begin position="16"/>
        <end position="44"/>
    </location>
</feature>
<name>A0A9D3NM37_9TELE</name>
<dbReference type="Proteomes" id="UP000824219">
    <property type="component" value="Linkage Group LG14"/>
</dbReference>
<dbReference type="AlphaFoldDB" id="A0A9D3NM37"/>
<evidence type="ECO:0000313" key="3">
    <source>
        <dbReference type="Proteomes" id="UP000824219"/>
    </source>
</evidence>
<reference evidence="2 3" key="1">
    <citation type="submission" date="2021-06" db="EMBL/GenBank/DDBJ databases">
        <title>Chromosome-level genome assembly of the red-tail catfish (Hemibagrus wyckioides).</title>
        <authorList>
            <person name="Shao F."/>
        </authorList>
    </citation>
    <scope>NUCLEOTIDE SEQUENCE [LARGE SCALE GENOMIC DNA]</scope>
    <source>
        <strain evidence="2">EC202008001</strain>
        <tissue evidence="2">Blood</tissue>
    </source>
</reference>
<feature type="compositionally biased region" description="Polar residues" evidence="1">
    <location>
        <begin position="19"/>
        <end position="28"/>
    </location>
</feature>
<sequence>MLWESKRYLFCASQHPDPLSNQEDTLSVPQAAGSHADGVRISTTGSSQNTPLVFNRRCRFPEISSEDVSCPGCQLGVQEKRKGVFFRVDLITPERRKEDVQCVIL</sequence>
<keyword evidence="3" id="KW-1185">Reference proteome</keyword>
<gene>
    <name evidence="2" type="ORF">KOW79_012611</name>
</gene>
<comment type="caution">
    <text evidence="2">The sequence shown here is derived from an EMBL/GenBank/DDBJ whole genome shotgun (WGS) entry which is preliminary data.</text>
</comment>
<evidence type="ECO:0000313" key="2">
    <source>
        <dbReference type="EMBL" id="KAG7324595.1"/>
    </source>
</evidence>
<evidence type="ECO:0000256" key="1">
    <source>
        <dbReference type="SAM" id="MobiDB-lite"/>
    </source>
</evidence>
<organism evidence="2 3">
    <name type="scientific">Hemibagrus wyckioides</name>
    <dbReference type="NCBI Taxonomy" id="337641"/>
    <lineage>
        <taxon>Eukaryota</taxon>
        <taxon>Metazoa</taxon>
        <taxon>Chordata</taxon>
        <taxon>Craniata</taxon>
        <taxon>Vertebrata</taxon>
        <taxon>Euteleostomi</taxon>
        <taxon>Actinopterygii</taxon>
        <taxon>Neopterygii</taxon>
        <taxon>Teleostei</taxon>
        <taxon>Ostariophysi</taxon>
        <taxon>Siluriformes</taxon>
        <taxon>Bagridae</taxon>
        <taxon>Hemibagrus</taxon>
    </lineage>
</organism>
<dbReference type="EMBL" id="JAHKSW010000014">
    <property type="protein sequence ID" value="KAG7324595.1"/>
    <property type="molecule type" value="Genomic_DNA"/>
</dbReference>